<feature type="transmembrane region" description="Helical" evidence="2">
    <location>
        <begin position="235"/>
        <end position="255"/>
    </location>
</feature>
<feature type="transmembrane region" description="Helical" evidence="2">
    <location>
        <begin position="174"/>
        <end position="192"/>
    </location>
</feature>
<dbReference type="HOGENOM" id="CLU_885084_0_0_0"/>
<name>U2PVR5_LEPWF</name>
<sequence length="314" mass="36951">MDKDKSEKLSKFIEDISKEYIDTKDNKDELLKGYHKTLQEIYFDSDFRHLYSEIYEKLSYLDLLTREDDISSMIYINENINLIYKYIKKEIELNSKQDEKQRQKDFLSKIKKLYDHLSLDTSRILHMRNIDKKTEDNKKDLLNSLNQKEEELKGSISKYSEKVENIDEEAMKKMGMYISVFTLIAGNIAVLFKGVEVSPFELGGLVLIINSVLIISIRTLFYFVNKDKRVSRDTIIGCSIGIFLGLSLFFTSIFFKDNTIQKKMKNEIAAEYNTKIEKINNELSETKKELEMLKLKNELLNENLNKTKKENDKK</sequence>
<keyword evidence="2" id="KW-0472">Membrane</keyword>
<dbReference type="Proteomes" id="UP000016626">
    <property type="component" value="Unassembled WGS sequence"/>
</dbReference>
<accession>U2PVR5</accession>
<keyword evidence="2" id="KW-0812">Transmembrane</keyword>
<gene>
    <name evidence="3" type="ORF">HMPREF9015_01984</name>
</gene>
<protein>
    <submittedName>
        <fullName evidence="3">Uncharacterized protein</fullName>
    </submittedName>
</protein>
<comment type="caution">
    <text evidence="3">The sequence shown here is derived from an EMBL/GenBank/DDBJ whole genome shotgun (WGS) entry which is preliminary data.</text>
</comment>
<dbReference type="AlphaFoldDB" id="U2PVR5"/>
<evidence type="ECO:0000313" key="3">
    <source>
        <dbReference type="EMBL" id="ERK48186.1"/>
    </source>
</evidence>
<feature type="transmembrane region" description="Helical" evidence="2">
    <location>
        <begin position="204"/>
        <end position="223"/>
    </location>
</feature>
<feature type="coiled-coil region" evidence="1">
    <location>
        <begin position="262"/>
        <end position="310"/>
    </location>
</feature>
<proteinExistence type="predicted"/>
<dbReference type="RefSeq" id="WP_021746889.1">
    <property type="nucleotide sequence ID" value="NZ_KI271422.1"/>
</dbReference>
<dbReference type="EMBL" id="AWVM01000104">
    <property type="protein sequence ID" value="ERK48186.1"/>
    <property type="molecule type" value="Genomic_DNA"/>
</dbReference>
<keyword evidence="2" id="KW-1133">Transmembrane helix</keyword>
<feature type="coiled-coil region" evidence="1">
    <location>
        <begin position="131"/>
        <end position="169"/>
    </location>
</feature>
<reference evidence="3 4" key="1">
    <citation type="submission" date="2013-06" db="EMBL/GenBank/DDBJ databases">
        <authorList>
            <person name="Weinstock G."/>
            <person name="Sodergren E."/>
            <person name="Lobos E.A."/>
            <person name="Fulton L."/>
            <person name="Fulton R."/>
            <person name="Courtney L."/>
            <person name="Fronick C."/>
            <person name="O'Laughlin M."/>
            <person name="Godfrey J."/>
            <person name="Wilson R.M."/>
            <person name="Miner T."/>
            <person name="Farmer C."/>
            <person name="Delehaunty K."/>
            <person name="Cordes M."/>
            <person name="Minx P."/>
            <person name="Tomlinson C."/>
            <person name="Chen J."/>
            <person name="Wollam A."/>
            <person name="Pepin K.H."/>
            <person name="Bhonagiri V."/>
            <person name="Zhang X."/>
            <person name="Warren W."/>
            <person name="Mitreva M."/>
            <person name="Mardis E.R."/>
            <person name="Wilson R.K."/>
        </authorList>
    </citation>
    <scope>NUCLEOTIDE SEQUENCE [LARGE SCALE GENOMIC DNA]</scope>
    <source>
        <strain evidence="3 4">F0279</strain>
    </source>
</reference>
<dbReference type="PATRIC" id="fig|888055.3.peg.1905"/>
<evidence type="ECO:0000256" key="1">
    <source>
        <dbReference type="SAM" id="Coils"/>
    </source>
</evidence>
<evidence type="ECO:0000313" key="4">
    <source>
        <dbReference type="Proteomes" id="UP000016626"/>
    </source>
</evidence>
<evidence type="ECO:0000256" key="2">
    <source>
        <dbReference type="SAM" id="Phobius"/>
    </source>
</evidence>
<organism evidence="3 4">
    <name type="scientific">Leptotrichia wadei (strain F0279)</name>
    <dbReference type="NCBI Taxonomy" id="888055"/>
    <lineage>
        <taxon>Bacteria</taxon>
        <taxon>Fusobacteriati</taxon>
        <taxon>Fusobacteriota</taxon>
        <taxon>Fusobacteriia</taxon>
        <taxon>Fusobacteriales</taxon>
        <taxon>Leptotrichiaceae</taxon>
        <taxon>Leptotrichia</taxon>
    </lineage>
</organism>
<keyword evidence="1" id="KW-0175">Coiled coil</keyword>